<dbReference type="EMBL" id="AMQM01009450">
    <property type="status" value="NOT_ANNOTATED_CDS"/>
    <property type="molecule type" value="Genomic_DNA"/>
</dbReference>
<dbReference type="Gene3D" id="1.10.30.10">
    <property type="entry name" value="High mobility group box domain"/>
    <property type="match status" value="1"/>
</dbReference>
<dbReference type="Pfam" id="PF09011">
    <property type="entry name" value="HMG_box_2"/>
    <property type="match status" value="1"/>
</dbReference>
<feature type="DNA-binding region" description="HMG box" evidence="3">
    <location>
        <begin position="11"/>
        <end position="79"/>
    </location>
</feature>
<dbReference type="EnsemblMetazoa" id="HelroT92479">
    <property type="protein sequence ID" value="HelroP92479"/>
    <property type="gene ID" value="HelroG92479"/>
</dbReference>
<dbReference type="SUPFAM" id="SSF47095">
    <property type="entry name" value="HMG-box"/>
    <property type="match status" value="1"/>
</dbReference>
<evidence type="ECO:0000259" key="4">
    <source>
        <dbReference type="PROSITE" id="PS50118"/>
    </source>
</evidence>
<dbReference type="InParanoid" id="T1G8H1"/>
<dbReference type="STRING" id="6412.T1G8H1"/>
<dbReference type="InterPro" id="IPR051965">
    <property type="entry name" value="ChromReg_NeuronalGeneExpr"/>
</dbReference>
<accession>T1G8H1</accession>
<evidence type="ECO:0000313" key="5">
    <source>
        <dbReference type="EMBL" id="ESO04823.1"/>
    </source>
</evidence>
<dbReference type="InterPro" id="IPR009071">
    <property type="entry name" value="HMG_box_dom"/>
</dbReference>
<reference evidence="5 7" key="2">
    <citation type="journal article" date="2013" name="Nature">
        <title>Insights into bilaterian evolution from three spiralian genomes.</title>
        <authorList>
            <person name="Simakov O."/>
            <person name="Marletaz F."/>
            <person name="Cho S.J."/>
            <person name="Edsinger-Gonzales E."/>
            <person name="Havlak P."/>
            <person name="Hellsten U."/>
            <person name="Kuo D.H."/>
            <person name="Larsson T."/>
            <person name="Lv J."/>
            <person name="Arendt D."/>
            <person name="Savage R."/>
            <person name="Osoegawa K."/>
            <person name="de Jong P."/>
            <person name="Grimwood J."/>
            <person name="Chapman J.A."/>
            <person name="Shapiro H."/>
            <person name="Aerts A."/>
            <person name="Otillar R.P."/>
            <person name="Terry A.Y."/>
            <person name="Boore J.L."/>
            <person name="Grigoriev I.V."/>
            <person name="Lindberg D.R."/>
            <person name="Seaver E.C."/>
            <person name="Weisblat D.A."/>
            <person name="Putnam N.H."/>
            <person name="Rokhsar D.S."/>
        </authorList>
    </citation>
    <scope>NUCLEOTIDE SEQUENCE</scope>
</reference>
<keyword evidence="1 3" id="KW-0238">DNA-binding</keyword>
<gene>
    <name evidence="6" type="primary">20217368</name>
    <name evidence="5" type="ORF">HELRODRAFT_92479</name>
</gene>
<sequence length="98" mass="11461">MEKTTTNFAKPKSMTSAYAFFMKAAREELKKSSSSMSYSEFTKHVSEKWKNLSDEDMKTYEDMASRDSIRYQEEMANYALSDGEKVREIESRDDNKPK</sequence>
<reference evidence="7" key="1">
    <citation type="submission" date="2012-12" db="EMBL/GenBank/DDBJ databases">
        <authorList>
            <person name="Hellsten U."/>
            <person name="Grimwood J."/>
            <person name="Chapman J.A."/>
            <person name="Shapiro H."/>
            <person name="Aerts A."/>
            <person name="Otillar R.P."/>
            <person name="Terry A.Y."/>
            <person name="Boore J.L."/>
            <person name="Simakov O."/>
            <person name="Marletaz F."/>
            <person name="Cho S.-J."/>
            <person name="Edsinger-Gonzales E."/>
            <person name="Havlak P."/>
            <person name="Kuo D.-H."/>
            <person name="Larsson T."/>
            <person name="Lv J."/>
            <person name="Arendt D."/>
            <person name="Savage R."/>
            <person name="Osoegawa K."/>
            <person name="de Jong P."/>
            <person name="Lindberg D.R."/>
            <person name="Seaver E.C."/>
            <person name="Weisblat D.A."/>
            <person name="Putnam N.H."/>
            <person name="Grigoriev I.V."/>
            <person name="Rokhsar D.S."/>
        </authorList>
    </citation>
    <scope>NUCLEOTIDE SEQUENCE</scope>
</reference>
<dbReference type="PANTHER" id="PTHR46040">
    <property type="entry name" value="HIGH MOBILITY GROUP PROTEIN 2"/>
    <property type="match status" value="1"/>
</dbReference>
<dbReference type="FunFam" id="1.10.30.10:FF:000073">
    <property type="entry name" value="High mobility group protein 1 homolog"/>
    <property type="match status" value="1"/>
</dbReference>
<dbReference type="CTD" id="20217368"/>
<reference evidence="6" key="3">
    <citation type="submission" date="2015-06" db="UniProtKB">
        <authorList>
            <consortium name="EnsemblMetazoa"/>
        </authorList>
    </citation>
    <scope>IDENTIFICATION</scope>
</reference>
<dbReference type="OrthoDB" id="1919336at2759"/>
<dbReference type="FunCoup" id="T1G8H1">
    <property type="interactions" value="169"/>
</dbReference>
<dbReference type="AlphaFoldDB" id="T1G8H1"/>
<evidence type="ECO:0000313" key="7">
    <source>
        <dbReference type="Proteomes" id="UP000015101"/>
    </source>
</evidence>
<keyword evidence="7" id="KW-1185">Reference proteome</keyword>
<dbReference type="KEGG" id="hro:HELRODRAFT_92479"/>
<dbReference type="RefSeq" id="XP_009017080.1">
    <property type="nucleotide sequence ID" value="XM_009018832.1"/>
</dbReference>
<dbReference type="GO" id="GO:0003677">
    <property type="term" value="F:DNA binding"/>
    <property type="evidence" value="ECO:0007669"/>
    <property type="project" value="UniProtKB-UniRule"/>
</dbReference>
<proteinExistence type="predicted"/>
<name>T1G8H1_HELRO</name>
<dbReference type="eggNOG" id="KOG0381">
    <property type="taxonomic scope" value="Eukaryota"/>
</dbReference>
<dbReference type="InterPro" id="IPR036910">
    <property type="entry name" value="HMG_box_dom_sf"/>
</dbReference>
<dbReference type="GO" id="GO:0006338">
    <property type="term" value="P:chromatin remodeling"/>
    <property type="evidence" value="ECO:0000318"/>
    <property type="project" value="GO_Central"/>
</dbReference>
<evidence type="ECO:0000256" key="2">
    <source>
        <dbReference type="ARBA" id="ARBA00023242"/>
    </source>
</evidence>
<dbReference type="PANTHER" id="PTHR46040:SF3">
    <property type="entry name" value="HIGH MOBILITY GROUP PROTEIN 2"/>
    <property type="match status" value="1"/>
</dbReference>
<keyword evidence="2 3" id="KW-0539">Nucleus</keyword>
<dbReference type="PROSITE" id="PS50118">
    <property type="entry name" value="HMG_BOX_2"/>
    <property type="match status" value="1"/>
</dbReference>
<feature type="domain" description="HMG box" evidence="4">
    <location>
        <begin position="11"/>
        <end position="79"/>
    </location>
</feature>
<evidence type="ECO:0000256" key="1">
    <source>
        <dbReference type="ARBA" id="ARBA00023125"/>
    </source>
</evidence>
<dbReference type="EMBL" id="KB096443">
    <property type="protein sequence ID" value="ESO04823.1"/>
    <property type="molecule type" value="Genomic_DNA"/>
</dbReference>
<evidence type="ECO:0000313" key="6">
    <source>
        <dbReference type="EnsemblMetazoa" id="HelroP92479"/>
    </source>
</evidence>
<dbReference type="GeneID" id="20217368"/>
<organism evidence="6 7">
    <name type="scientific">Helobdella robusta</name>
    <name type="common">Californian leech</name>
    <dbReference type="NCBI Taxonomy" id="6412"/>
    <lineage>
        <taxon>Eukaryota</taxon>
        <taxon>Metazoa</taxon>
        <taxon>Spiralia</taxon>
        <taxon>Lophotrochozoa</taxon>
        <taxon>Annelida</taxon>
        <taxon>Clitellata</taxon>
        <taxon>Hirudinea</taxon>
        <taxon>Rhynchobdellida</taxon>
        <taxon>Glossiphoniidae</taxon>
        <taxon>Helobdella</taxon>
    </lineage>
</organism>
<dbReference type="HOGENOM" id="CLU_082854_4_0_1"/>
<evidence type="ECO:0000256" key="3">
    <source>
        <dbReference type="PROSITE-ProRule" id="PRU00267"/>
    </source>
</evidence>
<protein>
    <recommendedName>
        <fullName evidence="4">HMG box domain-containing protein</fullName>
    </recommendedName>
</protein>
<dbReference type="Proteomes" id="UP000015101">
    <property type="component" value="Unassembled WGS sequence"/>
</dbReference>
<dbReference type="SMART" id="SM00398">
    <property type="entry name" value="HMG"/>
    <property type="match status" value="1"/>
</dbReference>
<dbReference type="GO" id="GO:0005634">
    <property type="term" value="C:nucleus"/>
    <property type="evidence" value="ECO:0000318"/>
    <property type="project" value="GO_Central"/>
</dbReference>